<organism evidence="2 3">
    <name type="scientific">Vibrio vulnificus</name>
    <dbReference type="NCBI Taxonomy" id="672"/>
    <lineage>
        <taxon>Bacteria</taxon>
        <taxon>Pseudomonadati</taxon>
        <taxon>Pseudomonadota</taxon>
        <taxon>Gammaproteobacteria</taxon>
        <taxon>Vibrionales</taxon>
        <taxon>Vibrionaceae</taxon>
        <taxon>Vibrio</taxon>
    </lineage>
</organism>
<feature type="region of interest" description="Disordered" evidence="1">
    <location>
        <begin position="125"/>
        <end position="145"/>
    </location>
</feature>
<sequence length="395" mass="45394">MDFSRHKQKNGVVKCYAYYEYETLPESKRNKQKGELYCYGCHAPTKFSKSSIDGKQACFGLMPGRKHEKHCEEIKKTHAGATKRRKLEEKHYVEAVEKIQNSTDEIEIDSSSLALFEKIETKAVKTGESKSPRQNSSKAVGSSKRHVIDSEQIRSSRKNLVQLLKFCLYSSRFLKGKGLTLKFKGRSYISVDRIKQFFQASSISNTKIPYFFYGSIRWIDDSLTFIHVGAEKVQVIIDESIRAHFWNALEVDKYWQLLDAQMICFGWLSRRENGNCFIKIKDICDIAIIDVKVNPDFKPHSIVASPSVEVVSKLTVTPETSVQDDVQDERNKLVSEDVVGEEKNIKYPKTTMIDSVQDESDIPLKQQLSMPSQQLNQKESPKRSWLETILSFFKN</sequence>
<evidence type="ECO:0000313" key="3">
    <source>
        <dbReference type="Proteomes" id="UP000664056"/>
    </source>
</evidence>
<gene>
    <name evidence="2" type="ORF">J0J18_21675</name>
</gene>
<accession>A0AAW4HFI8</accession>
<dbReference type="RefSeq" id="WP_148522636.1">
    <property type="nucleotide sequence ID" value="NZ_JAFKOQ010000028.1"/>
</dbReference>
<dbReference type="EMBL" id="JAFKOQ010000028">
    <property type="protein sequence ID" value="MBN8124348.1"/>
    <property type="molecule type" value="Genomic_DNA"/>
</dbReference>
<proteinExistence type="predicted"/>
<protein>
    <submittedName>
        <fullName evidence="2">Uncharacterized protein</fullName>
    </submittedName>
</protein>
<evidence type="ECO:0000313" key="2">
    <source>
        <dbReference type="EMBL" id="MBN8124348.1"/>
    </source>
</evidence>
<reference evidence="2" key="1">
    <citation type="submission" date="2021-03" db="EMBL/GenBank/DDBJ databases">
        <title>Study of the foodborne Vibrio vulnificus isolates from China.</title>
        <authorList>
            <person name="Zheng Z."/>
            <person name="Ye L."/>
        </authorList>
    </citation>
    <scope>NUCLEOTIDE SEQUENCE</scope>
    <source>
        <strain evidence="2">Vv1582</strain>
    </source>
</reference>
<dbReference type="Proteomes" id="UP000664056">
    <property type="component" value="Unassembled WGS sequence"/>
</dbReference>
<dbReference type="AlphaFoldDB" id="A0AAW4HFI8"/>
<comment type="caution">
    <text evidence="2">The sequence shown here is derived from an EMBL/GenBank/DDBJ whole genome shotgun (WGS) entry which is preliminary data.</text>
</comment>
<evidence type="ECO:0000256" key="1">
    <source>
        <dbReference type="SAM" id="MobiDB-lite"/>
    </source>
</evidence>
<name>A0AAW4HFI8_VIBVL</name>